<protein>
    <recommendedName>
        <fullName evidence="1">Flagellar protein FlgJ N-terminal domain-containing protein</fullName>
    </recommendedName>
</protein>
<accession>A0A3B1CRE1</accession>
<reference evidence="2" key="1">
    <citation type="submission" date="2018-06" db="EMBL/GenBank/DDBJ databases">
        <authorList>
            <person name="Zhirakovskaya E."/>
        </authorList>
    </citation>
    <scope>NUCLEOTIDE SEQUENCE</scope>
</reference>
<name>A0A3B1CRE1_9ZZZZ</name>
<sequence length="136" mass="14719">MLNGVNYFSMHRQILDQQQQAEAATKLNAGAGKKNVEALEKLADIEKGAKAFESYFIQTLLKEMRKGLSSGSESGVGLGEDLYQSMFDEAIAQKISEGGGIGLSKMLSEKLSNSLKLSDESADVRGNVKVFGAIRR</sequence>
<dbReference type="InterPro" id="IPR019301">
    <property type="entry name" value="Flagellar_prot_FlgJ_N"/>
</dbReference>
<organism evidence="2">
    <name type="scientific">hydrothermal vent metagenome</name>
    <dbReference type="NCBI Taxonomy" id="652676"/>
    <lineage>
        <taxon>unclassified sequences</taxon>
        <taxon>metagenomes</taxon>
        <taxon>ecological metagenomes</taxon>
    </lineage>
</organism>
<evidence type="ECO:0000313" key="2">
    <source>
        <dbReference type="EMBL" id="VAX30902.1"/>
    </source>
</evidence>
<proteinExistence type="predicted"/>
<evidence type="ECO:0000259" key="1">
    <source>
        <dbReference type="Pfam" id="PF10135"/>
    </source>
</evidence>
<dbReference type="Pfam" id="PF10135">
    <property type="entry name" value="Rod-binding"/>
    <property type="match status" value="1"/>
</dbReference>
<feature type="domain" description="Flagellar protein FlgJ N-terminal" evidence="1">
    <location>
        <begin position="62"/>
        <end position="107"/>
    </location>
</feature>
<dbReference type="AlphaFoldDB" id="A0A3B1CRE1"/>
<gene>
    <name evidence="2" type="ORF">MNBD_NITROSPIRAE01-1424</name>
</gene>
<dbReference type="EMBL" id="UOGF01000067">
    <property type="protein sequence ID" value="VAX30902.1"/>
    <property type="molecule type" value="Genomic_DNA"/>
</dbReference>